<evidence type="ECO:0000256" key="1">
    <source>
        <dbReference type="ARBA" id="ARBA00022553"/>
    </source>
</evidence>
<dbReference type="PROSITE" id="PS50110">
    <property type="entry name" value="RESPONSE_REGULATORY"/>
    <property type="match status" value="1"/>
</dbReference>
<reference evidence="10 11" key="1">
    <citation type="submission" date="2018-09" db="EMBL/GenBank/DDBJ databases">
        <authorList>
            <person name="Grouzdev D.S."/>
            <person name="Krutkina M.S."/>
        </authorList>
    </citation>
    <scope>NUCLEOTIDE SEQUENCE [LARGE SCALE GENOMIC DNA]</scope>
    <source>
        <strain evidence="10 11">RmlP001</strain>
    </source>
</reference>
<evidence type="ECO:0000256" key="4">
    <source>
        <dbReference type="ARBA" id="ARBA00023125"/>
    </source>
</evidence>
<dbReference type="Proteomes" id="UP000289411">
    <property type="component" value="Unassembled WGS sequence"/>
</dbReference>
<gene>
    <name evidence="10" type="ORF">D3272_14730</name>
</gene>
<evidence type="ECO:0000256" key="5">
    <source>
        <dbReference type="ARBA" id="ARBA00023163"/>
    </source>
</evidence>
<dbReference type="EMBL" id="QYBC01000012">
    <property type="protein sequence ID" value="RYB03997.1"/>
    <property type="molecule type" value="Genomic_DNA"/>
</dbReference>
<reference evidence="10 11" key="2">
    <citation type="submission" date="2019-02" db="EMBL/GenBank/DDBJ databases">
        <title>'Lichenibacterium ramalinii' gen. nov. sp. nov., 'Lichenibacterium minor' gen. nov. sp. nov.</title>
        <authorList>
            <person name="Pankratov T."/>
        </authorList>
    </citation>
    <scope>NUCLEOTIDE SEQUENCE [LARGE SCALE GENOMIC DNA]</scope>
    <source>
        <strain evidence="10 11">RmlP001</strain>
    </source>
</reference>
<dbReference type="GO" id="GO:0006355">
    <property type="term" value="P:regulation of DNA-templated transcription"/>
    <property type="evidence" value="ECO:0007669"/>
    <property type="project" value="InterPro"/>
</dbReference>
<evidence type="ECO:0000256" key="2">
    <source>
        <dbReference type="ARBA" id="ARBA00023012"/>
    </source>
</evidence>
<evidence type="ECO:0000256" key="6">
    <source>
        <dbReference type="PROSITE-ProRule" id="PRU00169"/>
    </source>
</evidence>
<evidence type="ECO:0000313" key="10">
    <source>
        <dbReference type="EMBL" id="RYB03997.1"/>
    </source>
</evidence>
<organism evidence="10 11">
    <name type="scientific">Lichenibacterium ramalinae</name>
    <dbReference type="NCBI Taxonomy" id="2316527"/>
    <lineage>
        <taxon>Bacteria</taxon>
        <taxon>Pseudomonadati</taxon>
        <taxon>Pseudomonadota</taxon>
        <taxon>Alphaproteobacteria</taxon>
        <taxon>Hyphomicrobiales</taxon>
        <taxon>Lichenihabitantaceae</taxon>
        <taxon>Lichenibacterium</taxon>
    </lineage>
</organism>
<dbReference type="GO" id="GO:0005829">
    <property type="term" value="C:cytosol"/>
    <property type="evidence" value="ECO:0007669"/>
    <property type="project" value="TreeGrafter"/>
</dbReference>
<dbReference type="SMART" id="SM00448">
    <property type="entry name" value="REC"/>
    <property type="match status" value="1"/>
</dbReference>
<evidence type="ECO:0000313" key="11">
    <source>
        <dbReference type="Proteomes" id="UP000289411"/>
    </source>
</evidence>
<sequence length="226" mass="24853">MLRVLVIEDDGETAAEIVEDFSAAGFAVTLETDGPAGLARAQAEPFDVVTLDRMLPGLDGLALLDRLRAAGVSTPVLVLSALSSVDERIRGLRAGGDDYLSKPFFAAELRARVEVLARRPSDRDITVLRFADLQLDLIGRAARRGERLLDLYPREFKLLEFLVRHAEQVVTRAMLFEQVWGYRFDPGTNLVDVHLGKLRRKVDGPGEPALIHTVRGTGFVLRAPGP</sequence>
<dbReference type="Gene3D" id="3.40.50.2300">
    <property type="match status" value="1"/>
</dbReference>
<dbReference type="CDD" id="cd00383">
    <property type="entry name" value="trans_reg_C"/>
    <property type="match status" value="1"/>
</dbReference>
<dbReference type="GO" id="GO:0000976">
    <property type="term" value="F:transcription cis-regulatory region binding"/>
    <property type="evidence" value="ECO:0007669"/>
    <property type="project" value="TreeGrafter"/>
</dbReference>
<dbReference type="RefSeq" id="WP_129219973.1">
    <property type="nucleotide sequence ID" value="NZ_QYBC01000012.1"/>
</dbReference>
<dbReference type="PANTHER" id="PTHR48111:SF76">
    <property type="entry name" value="TWO-COMPONENT RESPONSE REGULATOR"/>
    <property type="match status" value="1"/>
</dbReference>
<dbReference type="SUPFAM" id="SSF52172">
    <property type="entry name" value="CheY-like"/>
    <property type="match status" value="1"/>
</dbReference>
<dbReference type="PANTHER" id="PTHR48111">
    <property type="entry name" value="REGULATOR OF RPOS"/>
    <property type="match status" value="1"/>
</dbReference>
<dbReference type="SMART" id="SM00862">
    <property type="entry name" value="Trans_reg_C"/>
    <property type="match status" value="1"/>
</dbReference>
<dbReference type="InterPro" id="IPR001867">
    <property type="entry name" value="OmpR/PhoB-type_DNA-bd"/>
</dbReference>
<evidence type="ECO:0000259" key="8">
    <source>
        <dbReference type="PROSITE" id="PS50110"/>
    </source>
</evidence>
<evidence type="ECO:0000259" key="9">
    <source>
        <dbReference type="PROSITE" id="PS51755"/>
    </source>
</evidence>
<keyword evidence="4 7" id="KW-0238">DNA-binding</keyword>
<dbReference type="PROSITE" id="PS51755">
    <property type="entry name" value="OMPR_PHOB"/>
    <property type="match status" value="1"/>
</dbReference>
<dbReference type="Gene3D" id="6.10.250.690">
    <property type="match status" value="1"/>
</dbReference>
<keyword evidence="1 6" id="KW-0597">Phosphoprotein</keyword>
<dbReference type="InterPro" id="IPR001789">
    <property type="entry name" value="Sig_transdc_resp-reg_receiver"/>
</dbReference>
<accession>A0A4Q2RCP0</accession>
<dbReference type="InterPro" id="IPR036388">
    <property type="entry name" value="WH-like_DNA-bd_sf"/>
</dbReference>
<feature type="modified residue" description="4-aspartylphosphate" evidence="6">
    <location>
        <position position="52"/>
    </location>
</feature>
<feature type="domain" description="Response regulatory" evidence="8">
    <location>
        <begin position="3"/>
        <end position="117"/>
    </location>
</feature>
<feature type="domain" description="OmpR/PhoB-type" evidence="9">
    <location>
        <begin position="125"/>
        <end position="223"/>
    </location>
</feature>
<comment type="caution">
    <text evidence="10">The sequence shown here is derived from an EMBL/GenBank/DDBJ whole genome shotgun (WGS) entry which is preliminary data.</text>
</comment>
<dbReference type="GO" id="GO:0000156">
    <property type="term" value="F:phosphorelay response regulator activity"/>
    <property type="evidence" value="ECO:0007669"/>
    <property type="project" value="TreeGrafter"/>
</dbReference>
<dbReference type="InterPro" id="IPR011006">
    <property type="entry name" value="CheY-like_superfamily"/>
</dbReference>
<name>A0A4Q2RCP0_9HYPH</name>
<dbReference type="AlphaFoldDB" id="A0A4Q2RCP0"/>
<dbReference type="Gene3D" id="1.10.10.10">
    <property type="entry name" value="Winged helix-like DNA-binding domain superfamily/Winged helix DNA-binding domain"/>
    <property type="match status" value="1"/>
</dbReference>
<dbReference type="Pfam" id="PF00072">
    <property type="entry name" value="Response_reg"/>
    <property type="match status" value="1"/>
</dbReference>
<dbReference type="GO" id="GO:0032993">
    <property type="term" value="C:protein-DNA complex"/>
    <property type="evidence" value="ECO:0007669"/>
    <property type="project" value="TreeGrafter"/>
</dbReference>
<keyword evidence="2" id="KW-0902">Two-component regulatory system</keyword>
<proteinExistence type="predicted"/>
<feature type="DNA-binding region" description="OmpR/PhoB-type" evidence="7">
    <location>
        <begin position="125"/>
        <end position="223"/>
    </location>
</feature>
<dbReference type="OrthoDB" id="9802426at2"/>
<keyword evidence="5" id="KW-0804">Transcription</keyword>
<dbReference type="InterPro" id="IPR039420">
    <property type="entry name" value="WalR-like"/>
</dbReference>
<protein>
    <submittedName>
        <fullName evidence="10">DNA-binding response regulator</fullName>
    </submittedName>
</protein>
<evidence type="ECO:0000256" key="7">
    <source>
        <dbReference type="PROSITE-ProRule" id="PRU01091"/>
    </source>
</evidence>
<keyword evidence="11" id="KW-1185">Reference proteome</keyword>
<keyword evidence="3" id="KW-0805">Transcription regulation</keyword>
<dbReference type="Pfam" id="PF00486">
    <property type="entry name" value="Trans_reg_C"/>
    <property type="match status" value="1"/>
</dbReference>
<evidence type="ECO:0000256" key="3">
    <source>
        <dbReference type="ARBA" id="ARBA00023015"/>
    </source>
</evidence>
<dbReference type="FunFam" id="1.10.10.10:FF:000005">
    <property type="entry name" value="Two-component system response regulator"/>
    <property type="match status" value="1"/>
</dbReference>